<feature type="compositionally biased region" description="Polar residues" evidence="1">
    <location>
        <begin position="15"/>
        <end position="25"/>
    </location>
</feature>
<reference evidence="2" key="3">
    <citation type="submission" date="2015-04" db="UniProtKB">
        <authorList>
            <consortium name="EnsemblPlants"/>
        </authorList>
    </citation>
    <scope>IDENTIFICATION</scope>
</reference>
<protein>
    <submittedName>
        <fullName evidence="2">Uncharacterized protein</fullName>
    </submittedName>
</protein>
<keyword evidence="3" id="KW-1185">Reference proteome</keyword>
<sequence length="75" mass="8437">MQKAESRVAGPMESNEYSMSKSTASRRNRELIKLKRKVGLVSCRFGGYALRGNFPCRNEENKDSGSLISKSAMYK</sequence>
<accession>A0A0D9VUQ0</accession>
<reference evidence="2 3" key="1">
    <citation type="submission" date="2012-08" db="EMBL/GenBank/DDBJ databases">
        <title>Oryza genome evolution.</title>
        <authorList>
            <person name="Wing R.A."/>
        </authorList>
    </citation>
    <scope>NUCLEOTIDE SEQUENCE</scope>
</reference>
<dbReference type="Proteomes" id="UP000032180">
    <property type="component" value="Chromosome 3"/>
</dbReference>
<proteinExistence type="predicted"/>
<dbReference type="AlphaFoldDB" id="A0A0D9VUQ0"/>
<evidence type="ECO:0000313" key="3">
    <source>
        <dbReference type="Proteomes" id="UP000032180"/>
    </source>
</evidence>
<reference evidence="3" key="2">
    <citation type="submission" date="2013-12" db="EMBL/GenBank/DDBJ databases">
        <authorList>
            <person name="Yu Y."/>
            <person name="Lee S."/>
            <person name="de Baynast K."/>
            <person name="Wissotski M."/>
            <person name="Liu L."/>
            <person name="Talag J."/>
            <person name="Goicoechea J."/>
            <person name="Angelova A."/>
            <person name="Jetty R."/>
            <person name="Kudrna D."/>
            <person name="Golser W."/>
            <person name="Rivera L."/>
            <person name="Zhang J."/>
            <person name="Wing R."/>
        </authorList>
    </citation>
    <scope>NUCLEOTIDE SEQUENCE</scope>
</reference>
<name>A0A0D9VUQ0_9ORYZ</name>
<organism evidence="2 3">
    <name type="scientific">Leersia perrieri</name>
    <dbReference type="NCBI Taxonomy" id="77586"/>
    <lineage>
        <taxon>Eukaryota</taxon>
        <taxon>Viridiplantae</taxon>
        <taxon>Streptophyta</taxon>
        <taxon>Embryophyta</taxon>
        <taxon>Tracheophyta</taxon>
        <taxon>Spermatophyta</taxon>
        <taxon>Magnoliopsida</taxon>
        <taxon>Liliopsida</taxon>
        <taxon>Poales</taxon>
        <taxon>Poaceae</taxon>
        <taxon>BOP clade</taxon>
        <taxon>Oryzoideae</taxon>
        <taxon>Oryzeae</taxon>
        <taxon>Oryzinae</taxon>
        <taxon>Leersia</taxon>
    </lineage>
</organism>
<evidence type="ECO:0000256" key="1">
    <source>
        <dbReference type="SAM" id="MobiDB-lite"/>
    </source>
</evidence>
<evidence type="ECO:0000313" key="2">
    <source>
        <dbReference type="EnsemblPlants" id="LPERR03G16940.1"/>
    </source>
</evidence>
<dbReference type="HOGENOM" id="CLU_2834806_0_0_1"/>
<dbReference type="Gramene" id="LPERR03G16940.1">
    <property type="protein sequence ID" value="LPERR03G16940.1"/>
    <property type="gene ID" value="LPERR03G16940"/>
</dbReference>
<dbReference type="EnsemblPlants" id="LPERR03G16940.1">
    <property type="protein sequence ID" value="LPERR03G16940.1"/>
    <property type="gene ID" value="LPERR03G16940"/>
</dbReference>
<feature type="region of interest" description="Disordered" evidence="1">
    <location>
        <begin position="1"/>
        <end position="29"/>
    </location>
</feature>